<organism evidence="1 2">
    <name type="scientific">Algoriphagus boritolerans DSM 17298 = JCM 18970</name>
    <dbReference type="NCBI Taxonomy" id="1120964"/>
    <lineage>
        <taxon>Bacteria</taxon>
        <taxon>Pseudomonadati</taxon>
        <taxon>Bacteroidota</taxon>
        <taxon>Cytophagia</taxon>
        <taxon>Cytophagales</taxon>
        <taxon>Cyclobacteriaceae</taxon>
        <taxon>Algoriphagus</taxon>
    </lineage>
</organism>
<evidence type="ECO:0008006" key="3">
    <source>
        <dbReference type="Google" id="ProtNLM"/>
    </source>
</evidence>
<name>A0A1H5VYX9_9BACT</name>
<dbReference type="PROSITE" id="PS51257">
    <property type="entry name" value="PROKAR_LIPOPROTEIN"/>
    <property type="match status" value="1"/>
</dbReference>
<dbReference type="RefSeq" id="WP_103924562.1">
    <property type="nucleotide sequence ID" value="NZ_FNVR01000008.1"/>
</dbReference>
<dbReference type="OrthoDB" id="819960at2"/>
<accession>A0A1H5VYX9</accession>
<reference evidence="2" key="1">
    <citation type="submission" date="2016-10" db="EMBL/GenBank/DDBJ databases">
        <authorList>
            <person name="Varghese N."/>
            <person name="Submissions S."/>
        </authorList>
    </citation>
    <scope>NUCLEOTIDE SEQUENCE [LARGE SCALE GENOMIC DNA]</scope>
    <source>
        <strain evidence="2">DSM 17298</strain>
    </source>
</reference>
<dbReference type="Proteomes" id="UP000236736">
    <property type="component" value="Unassembled WGS sequence"/>
</dbReference>
<proteinExistence type="predicted"/>
<dbReference type="STRING" id="1120964.GCA_001313265_02640"/>
<protein>
    <recommendedName>
        <fullName evidence="3">TolB-like 6-blade propeller-like</fullName>
    </recommendedName>
</protein>
<dbReference type="AlphaFoldDB" id="A0A1H5VYX9"/>
<dbReference type="EMBL" id="FNVR01000008">
    <property type="protein sequence ID" value="SEF92482.1"/>
    <property type="molecule type" value="Genomic_DNA"/>
</dbReference>
<sequence length="322" mass="37692">MKKKWFNVTIILIIIVTFSSCKEKKDSERVFSDISILDTLTFDFPIRRVSLKGQNFYSYDFYNKSLLKHDLDFQILDSLGKWGEAPHENLLIRNYEVRSDNRVYIFDTEKHSFKIQDFSDSVYFYHKFKSKVDRGVVISDSLLFTVSDRAGFKLDFSVFNLLDFSFKPVQELNALLDEEYSMLTYEGKLYNLDKKIIHTAYFSDFWFVYNYSLNKVSVYDYLFDYDKPEVVTIGGGIMLNGSSEIILDSFGNGDHVFMLSNVADRNFPEQRVLDIYDINNGDYLKSYILPKHLDRLPTEGFSLDNNKVGVLYEDSIILIQLN</sequence>
<evidence type="ECO:0000313" key="1">
    <source>
        <dbReference type="EMBL" id="SEF92482.1"/>
    </source>
</evidence>
<gene>
    <name evidence="1" type="ORF">SAMN03080598_01894</name>
</gene>
<keyword evidence="2" id="KW-1185">Reference proteome</keyword>
<evidence type="ECO:0000313" key="2">
    <source>
        <dbReference type="Proteomes" id="UP000236736"/>
    </source>
</evidence>